<dbReference type="SMART" id="SM00367">
    <property type="entry name" value="LRR_CC"/>
    <property type="match status" value="4"/>
</dbReference>
<sequence length="1272" mass="140878">MPFLSREEFKEWADDGTGNVWQRVNATGAFCGLCYAAGDILRNLRVLRGASSMKYRIITDFTDAENRRIHIEVAQADSEEDFLDLLNRLNSLTVQEVMGAASSDRMEMLEQLIGRARNIDVDVANEQREFLSVEMLQKISRLERAETTLQQKLEEAQKALQNKEAEKQELQDEFCVTLAQQALEQVLDEAKAEIEPSNSTASTENRPDSLGQSSAVSSTSDDASSSEARHEGEAVTFQETEPEALAVNGSHTEKTLSLLLPQGQESTGDETDMQTLELRQSGMSFVESVLKGPFRCSLARAFWQLAAATYRAISCNHVELEGKVGFRGTVTENIYGNGSAANWSSNLDYAAVPLQGPDGDDSDVLVHKGFQDAYLAVNSAVIQWLEKSVTGRSCVRIAGHSLGGALATLFAVDIKRRGWQIDGVVTFGSPRVGQQAFKSLYQEMNLYHLTVRFTNQTDPVPCFPPSSSGFEHVVEEYALGSTGLPAGSSHSMAGSSKSYCLTLQDAVEGYERGLQYGIASRVVTYLTASKRRIFRTSIGKDSADFGAAAWKARHAERRCCRTCAAKMRDHWTCSHCAERKPRAEFSAWQEKRTWAQDGTQCCNTCVSLTLVCRVATRANQRVLPLRRRIQREREQAIIEEVRREIAAVTEQRCTWKTSAKSTPCAMGLPNTARKVAVAADTGSAVPARLASGAGATHESHPQCGPEKNEDNNTFDYTCPFCAAAVRSIVRSGQVNHRKHCGNQFRPTWSNMAMQVKEELKVDMALLRQDISKLAEGMVADSAVEWLLDMETPIEIVKHYKSQLQTWQQGVPGWFIKYKVQLNRALEAAKMELRDPNSQLAHQFVVLYLRAARILIGAMSNSGAQLGDVDKEFQEFVTAAKGLVLRCLHFEIPLLNQILLLLPSKEDFALPQEVDVKLGGPISNVRILQMHGRSLQVGCRLLGLLKWSGQEALKLKFDSEEPMNALSWKQITDASVQQLASKMPQNLTSLSLDFSECKQITDASVQQLASKMPQNLTSLSLDFSECKQITDASVQQLASKMPQNLTSLSLGISQCKQITDASVQQLASKMPQHLTSLSLDFSECKQITDASVQQLASKMPQNLTSLSLHFSWCEQIADASLGFQSVQANHRCICAAACQQDAAEPDFSELGFQLQDAAEPDFSELEFPWVQANHRRICAAACQQDAVEPDFSELEFQWQDAAELDFSELAFQSVQANHRCICAAACQQDAAEPDFSELGFQLQDAAEPDFSELELQWLQANHRYICAAACQRH</sequence>
<name>A0A9P1CT34_9DINO</name>
<dbReference type="InterPro" id="IPR029058">
    <property type="entry name" value="AB_hydrolase_fold"/>
</dbReference>
<dbReference type="CDD" id="cd00519">
    <property type="entry name" value="Lipase_3"/>
    <property type="match status" value="1"/>
</dbReference>
<evidence type="ECO:0000256" key="2">
    <source>
        <dbReference type="SAM" id="MobiDB-lite"/>
    </source>
</evidence>
<comment type="caution">
    <text evidence="4">The sequence shown here is derived from an EMBL/GenBank/DDBJ whole genome shotgun (WGS) entry which is preliminary data.</text>
</comment>
<dbReference type="EMBL" id="CAMXCT030002272">
    <property type="protein sequence ID" value="CAL4784282.1"/>
    <property type="molecule type" value="Genomic_DNA"/>
</dbReference>
<reference evidence="5 6" key="2">
    <citation type="submission" date="2024-05" db="EMBL/GenBank/DDBJ databases">
        <authorList>
            <person name="Chen Y."/>
            <person name="Shah S."/>
            <person name="Dougan E. K."/>
            <person name="Thang M."/>
            <person name="Chan C."/>
        </authorList>
    </citation>
    <scope>NUCLEOTIDE SEQUENCE [LARGE SCALE GENOMIC DNA]</scope>
</reference>
<feature type="coiled-coil region" evidence="1">
    <location>
        <begin position="139"/>
        <end position="173"/>
    </location>
</feature>
<dbReference type="PANTHER" id="PTHR13382">
    <property type="entry name" value="MITOCHONDRIAL ATP SYNTHASE COUPLING FACTOR B"/>
    <property type="match status" value="1"/>
</dbReference>
<dbReference type="EMBL" id="CAMXCT010002272">
    <property type="protein sequence ID" value="CAI3996970.1"/>
    <property type="molecule type" value="Genomic_DNA"/>
</dbReference>
<dbReference type="GO" id="GO:0006629">
    <property type="term" value="P:lipid metabolic process"/>
    <property type="evidence" value="ECO:0007669"/>
    <property type="project" value="InterPro"/>
</dbReference>
<evidence type="ECO:0000313" key="6">
    <source>
        <dbReference type="Proteomes" id="UP001152797"/>
    </source>
</evidence>
<evidence type="ECO:0000259" key="3">
    <source>
        <dbReference type="Pfam" id="PF01764"/>
    </source>
</evidence>
<evidence type="ECO:0000313" key="4">
    <source>
        <dbReference type="EMBL" id="CAI3996970.1"/>
    </source>
</evidence>
<gene>
    <name evidence="4" type="ORF">C1SCF055_LOCUS23400</name>
</gene>
<dbReference type="Gene3D" id="3.80.10.10">
    <property type="entry name" value="Ribonuclease Inhibitor"/>
    <property type="match status" value="2"/>
</dbReference>
<dbReference type="SUPFAM" id="SSF53474">
    <property type="entry name" value="alpha/beta-Hydrolases"/>
    <property type="match status" value="1"/>
</dbReference>
<evidence type="ECO:0000313" key="5">
    <source>
        <dbReference type="EMBL" id="CAL4784282.1"/>
    </source>
</evidence>
<feature type="compositionally biased region" description="Low complexity" evidence="2">
    <location>
        <begin position="213"/>
        <end position="226"/>
    </location>
</feature>
<dbReference type="OrthoDB" id="424913at2759"/>
<dbReference type="InterPro" id="IPR032675">
    <property type="entry name" value="LRR_dom_sf"/>
</dbReference>
<dbReference type="AlphaFoldDB" id="A0A9P1CT34"/>
<dbReference type="SUPFAM" id="SSF52047">
    <property type="entry name" value="RNI-like"/>
    <property type="match status" value="1"/>
</dbReference>
<dbReference type="InterPro" id="IPR002921">
    <property type="entry name" value="Fungal_lipase-type"/>
</dbReference>
<evidence type="ECO:0000256" key="1">
    <source>
        <dbReference type="SAM" id="Coils"/>
    </source>
</evidence>
<dbReference type="GO" id="GO:0005737">
    <property type="term" value="C:cytoplasm"/>
    <property type="evidence" value="ECO:0007669"/>
    <property type="project" value="TreeGrafter"/>
</dbReference>
<dbReference type="Pfam" id="PF01764">
    <property type="entry name" value="Lipase_3"/>
    <property type="match status" value="1"/>
</dbReference>
<feature type="domain" description="Fungal lipase-type" evidence="3">
    <location>
        <begin position="336"/>
        <end position="466"/>
    </location>
</feature>
<dbReference type="InterPro" id="IPR050648">
    <property type="entry name" value="F-box_LRR-repeat"/>
</dbReference>
<protein>
    <submittedName>
        <fullName evidence="5">Mono-and diacylglycerol lipase</fullName>
    </submittedName>
</protein>
<keyword evidence="1" id="KW-0175">Coiled coil</keyword>
<organism evidence="4">
    <name type="scientific">Cladocopium goreaui</name>
    <dbReference type="NCBI Taxonomy" id="2562237"/>
    <lineage>
        <taxon>Eukaryota</taxon>
        <taxon>Sar</taxon>
        <taxon>Alveolata</taxon>
        <taxon>Dinophyceae</taxon>
        <taxon>Suessiales</taxon>
        <taxon>Symbiodiniaceae</taxon>
        <taxon>Cladocopium</taxon>
    </lineage>
</organism>
<feature type="region of interest" description="Disordered" evidence="2">
    <location>
        <begin position="193"/>
        <end position="241"/>
    </location>
</feature>
<keyword evidence="6" id="KW-1185">Reference proteome</keyword>
<dbReference type="InterPro" id="IPR006553">
    <property type="entry name" value="Leu-rich_rpt_Cys-con_subtyp"/>
</dbReference>
<dbReference type="EMBL" id="CAMXCT020002272">
    <property type="protein sequence ID" value="CAL1150345.1"/>
    <property type="molecule type" value="Genomic_DNA"/>
</dbReference>
<dbReference type="Gene3D" id="3.40.50.1820">
    <property type="entry name" value="alpha/beta hydrolase"/>
    <property type="match status" value="1"/>
</dbReference>
<accession>A0A9P1CT34</accession>
<dbReference type="Proteomes" id="UP001152797">
    <property type="component" value="Unassembled WGS sequence"/>
</dbReference>
<reference evidence="4" key="1">
    <citation type="submission" date="2022-10" db="EMBL/GenBank/DDBJ databases">
        <authorList>
            <person name="Chen Y."/>
            <person name="Dougan E. K."/>
            <person name="Chan C."/>
            <person name="Rhodes N."/>
            <person name="Thang M."/>
        </authorList>
    </citation>
    <scope>NUCLEOTIDE SEQUENCE</scope>
</reference>
<proteinExistence type="predicted"/>